<keyword evidence="6" id="KW-1185">Reference proteome</keyword>
<dbReference type="STRING" id="1353952.A0A165D9T4"/>
<evidence type="ECO:0000313" key="6">
    <source>
        <dbReference type="Proteomes" id="UP000076842"/>
    </source>
</evidence>
<organism evidence="5 6">
    <name type="scientific">Calocera cornea HHB12733</name>
    <dbReference type="NCBI Taxonomy" id="1353952"/>
    <lineage>
        <taxon>Eukaryota</taxon>
        <taxon>Fungi</taxon>
        <taxon>Dikarya</taxon>
        <taxon>Basidiomycota</taxon>
        <taxon>Agaricomycotina</taxon>
        <taxon>Dacrymycetes</taxon>
        <taxon>Dacrymycetales</taxon>
        <taxon>Dacrymycetaceae</taxon>
        <taxon>Calocera</taxon>
    </lineage>
</organism>
<dbReference type="GO" id="GO:0000466">
    <property type="term" value="P:maturation of 5.8S rRNA from tricistronic rRNA transcript (SSU-rRNA, 5.8S rRNA, LSU-rRNA)"/>
    <property type="evidence" value="ECO:0007669"/>
    <property type="project" value="TreeGrafter"/>
</dbReference>
<dbReference type="GO" id="GO:0000463">
    <property type="term" value="P:maturation of LSU-rRNA from tricistronic rRNA transcript (SSU-rRNA, 5.8S rRNA, LSU-rRNA)"/>
    <property type="evidence" value="ECO:0007669"/>
    <property type="project" value="TreeGrafter"/>
</dbReference>
<dbReference type="InterPro" id="IPR032436">
    <property type="entry name" value="URB1_C"/>
</dbReference>
<dbReference type="PANTHER" id="PTHR13500">
    <property type="entry name" value="NUCLEOLAR PRERIBOSOMAL-ASSOCIATED PROTEIN 1"/>
    <property type="match status" value="1"/>
</dbReference>
<dbReference type="GO" id="GO:0005730">
    <property type="term" value="C:nucleolus"/>
    <property type="evidence" value="ECO:0007669"/>
    <property type="project" value="TreeGrafter"/>
</dbReference>
<feature type="domain" description="URB1 central HEAT repeat" evidence="4">
    <location>
        <begin position="485"/>
        <end position="632"/>
    </location>
</feature>
<evidence type="ECO:0000259" key="3">
    <source>
        <dbReference type="Pfam" id="PF16201"/>
    </source>
</evidence>
<feature type="region of interest" description="Disordered" evidence="1">
    <location>
        <begin position="181"/>
        <end position="204"/>
    </location>
</feature>
<dbReference type="InterPro" id="IPR016024">
    <property type="entry name" value="ARM-type_fold"/>
</dbReference>
<dbReference type="SUPFAM" id="SSF48371">
    <property type="entry name" value="ARM repeat"/>
    <property type="match status" value="1"/>
</dbReference>
<dbReference type="InterPro" id="IPR059018">
    <property type="entry name" value="HEAT_URB1"/>
</dbReference>
<dbReference type="FunCoup" id="A0A165D9T4">
    <property type="interactions" value="97"/>
</dbReference>
<dbReference type="Pfam" id="PF11707">
    <property type="entry name" value="Npa1"/>
    <property type="match status" value="1"/>
</dbReference>
<protein>
    <recommendedName>
        <fullName evidence="7">Nucleolar pre-ribosomal-associated protein 1 C-terminal domain-containing protein</fullName>
    </recommendedName>
</protein>
<reference evidence="5 6" key="1">
    <citation type="journal article" date="2016" name="Mol. Biol. Evol.">
        <title>Comparative Genomics of Early-Diverging Mushroom-Forming Fungi Provides Insights into the Origins of Lignocellulose Decay Capabilities.</title>
        <authorList>
            <person name="Nagy L.G."/>
            <person name="Riley R."/>
            <person name="Tritt A."/>
            <person name="Adam C."/>
            <person name="Daum C."/>
            <person name="Floudas D."/>
            <person name="Sun H."/>
            <person name="Yadav J.S."/>
            <person name="Pangilinan J."/>
            <person name="Larsson K.H."/>
            <person name="Matsuura K."/>
            <person name="Barry K."/>
            <person name="Labutti K."/>
            <person name="Kuo R."/>
            <person name="Ohm R.A."/>
            <person name="Bhattacharya S.S."/>
            <person name="Shirouzu T."/>
            <person name="Yoshinaga Y."/>
            <person name="Martin F.M."/>
            <person name="Grigoriev I.V."/>
            <person name="Hibbett D.S."/>
        </authorList>
    </citation>
    <scope>NUCLEOTIDE SEQUENCE [LARGE SCALE GENOMIC DNA]</scope>
    <source>
        <strain evidence="5 6">HHB12733</strain>
    </source>
</reference>
<dbReference type="Pfam" id="PF26140">
    <property type="entry name" value="HEAT_URB1"/>
    <property type="match status" value="1"/>
</dbReference>
<dbReference type="PANTHER" id="PTHR13500:SF0">
    <property type="entry name" value="NUCLEOLAR PRE-RIBOSOMAL-ASSOCIATED PROTEIN 1"/>
    <property type="match status" value="1"/>
</dbReference>
<gene>
    <name evidence="5" type="ORF">CALCODRAFT_92465</name>
</gene>
<evidence type="ECO:0000259" key="2">
    <source>
        <dbReference type="Pfam" id="PF11707"/>
    </source>
</evidence>
<dbReference type="InterPro" id="IPR021714">
    <property type="entry name" value="URB1_N"/>
</dbReference>
<feature type="domain" description="URB1 N-terminal" evidence="2">
    <location>
        <begin position="29"/>
        <end position="264"/>
    </location>
</feature>
<name>A0A165D9T4_9BASI</name>
<evidence type="ECO:0000259" key="4">
    <source>
        <dbReference type="Pfam" id="PF26140"/>
    </source>
</evidence>
<proteinExistence type="predicted"/>
<dbReference type="Pfam" id="PF16201">
    <property type="entry name" value="NopRA1"/>
    <property type="match status" value="1"/>
</dbReference>
<evidence type="ECO:0000256" key="1">
    <source>
        <dbReference type="SAM" id="MobiDB-lite"/>
    </source>
</evidence>
<evidence type="ECO:0000313" key="5">
    <source>
        <dbReference type="EMBL" id="KZT52357.1"/>
    </source>
</evidence>
<sequence length="1887" mass="211643">MYEGVAGAGVNRGAAGTRCAGMELGRKRTKLLSMRRKGKINPADDPLYRPDIRTLYILFLLSFLSTSTPASLKTSFLGQKDTFTAIFKDLRRDHTNIVRKVLEVSWEGIWEDKRVRRTAKIGVFNEWMLGQILRLYERDDKDDPSHAFSAADLAHHFLLAICTRPGVGICFADGGWYPRETETGEGNEGAADEPRDEPDQRHQQKGRIYNKILSNFLKALKVGEDARQQELALKILEACPELVTGYWPSASISLEPRLSSRWLINAAFLGRVVSLPIPVRSFRIASSSPQSSSSVQPYRPDPPPLSALIANTFPSLLNRAHLTKGLQAKQGMVQLFTAQTLARCFEKFERVRTQMRAIEDELGERTNDGQWRSRRLELQSEARRRVPDFSVIIAFSQQKIEGEGGSLTKKRTMLREVAVRLLWCYQSSLPDLMVESRFDAGRLFSPGKEASPSDDEVGENEEMNELDSLGQLHVLRLLRGSEQFNWSAKPSGSPHTFLYHFLLMRAKSRHAAIKSASEDLVQHLLGTSLLFEHDPNELPIWLESLPVFEGDGTTLGPDGNPLTDQATGVIALLDDCVNRCLKTPYRYVEELGALLTTPADASVPLSARAHSLPSPLLMTMLEQLRMKHKAGIFSFSAILATLAFLRRLILGLAGKEQNFITPHVLTRRVNEIVQAFRDDALEKTSEVARAEQGHLLYEVTLLSDSLDVLSNPSSQTITTPFATAPFVDEAAQSSDVTDAVLNRRLARRIVDQFRLITSPLSAADLKHLIAIVSDRSSDGTELRELLLLLNPKLENIWAILSVHEASTVFERVPYSFWIAFIHADRGLLGTSLDGVKTLAKLAEPLLQSQYQALLVLRCLLGRLSSLGLRKQESLADVVGCLSLLNELLQLPMPQSTKERIKMMLFAESPIMQEILSDIEGYTDVLCSIVRACLDSGSDADRNMAGPFCGIRLEENLERSTDNRLWLSCWIPYLSLEHLEHVVNYLVTDLNSSTLKDPDIQALEDTLTAMKSHPEADLQVVMKKLPLILQHHEVMMNENVMLALEGLCKVALPIQHEVSAFFTNVSLVALLTASVQRFQQVIRCNQALLEAPVSSVFSDSHIVSVLSPLLYRLPSIRHHIGRWLMMHGSSTTLQTAEPLIHRLLEAETLLPLEKQSPEIATAVKPFMKDIAKRLFMSSGDEESMRSCEQCLRCYSVLVGVDDLASWIAQIIPPSAPLPFNRFSLRFMEWAIAAHASNFKTCLNLFVDGVLRWLVRRFSEDQNDTDELLRGLRPFCKLMERVAALKRHLVDPVLTAVIRSRFAVAEALELGAALCTQVGLPTDAVNRHLQSILQHSQLKQASPVVSPRLHEAAVQLIHTLCSAHPQTTFQPVQLRRIVALYGGSLSVADRTILNLLGLFEKQRSSTAMAVLAAASKGSTSSRPGDLITALDAARMLKTCLAYPQWREFNSDKEKRKGWDRPDLYDPVYVLGLLGMVLSQEPLSGLDWVNICRTDVISLAICALASKHAKMRKVAVTLITATWMAIQEIDFFERDQLSYTLQLVRNALAWETEPERLPTFTVLLCAYAVHSLFHPAVLVYPHISRFLLQRPALDTTDVPLLYGMLYSSSDDWRRERLWIIRFIGNAMRSTADWHAIRRRRAWDLLATLFQSNKDDRQIRQAIFEVLGSLTQNQYATHALVLRSSLLAWLNVQLLTIKPHETLFWLRVLENIVMVVDHEKLEHDTYKTWRSDVSACISKVLGATGSESWALHTLHLGARIMLRISNGAEPPWTMPNLLDLCVTTLQNIEKSLGDAPPPCPYPPQEDADYHRVITQPPAALSAEEASSLWAQCVRKLWRVGMTLDPSPSDRASLGWWKELTPRLIAIGEAGAEEGEWARREVLRNIVLKSVE</sequence>
<feature type="domain" description="URB1 C-terminal" evidence="3">
    <location>
        <begin position="1494"/>
        <end position="1685"/>
    </location>
</feature>
<dbReference type="InParanoid" id="A0A165D9T4"/>
<dbReference type="EMBL" id="KV424069">
    <property type="protein sequence ID" value="KZT52357.1"/>
    <property type="molecule type" value="Genomic_DNA"/>
</dbReference>
<dbReference type="Proteomes" id="UP000076842">
    <property type="component" value="Unassembled WGS sequence"/>
</dbReference>
<evidence type="ECO:0008006" key="7">
    <source>
        <dbReference type="Google" id="ProtNLM"/>
    </source>
</evidence>
<dbReference type="InterPro" id="IPR039844">
    <property type="entry name" value="URB1"/>
</dbReference>
<dbReference type="OrthoDB" id="72892at2759"/>
<accession>A0A165D9T4</accession>